<dbReference type="Proteomes" id="UP000246464">
    <property type="component" value="Chromosome 12"/>
</dbReference>
<feature type="compositionally biased region" description="Low complexity" evidence="1">
    <location>
        <begin position="56"/>
        <end position="69"/>
    </location>
</feature>
<protein>
    <submittedName>
        <fullName evidence="2">Uncharacterized protein</fullName>
    </submittedName>
</protein>
<feature type="region of interest" description="Disordered" evidence="1">
    <location>
        <begin position="1"/>
        <end position="90"/>
    </location>
</feature>
<dbReference type="AlphaFoldDB" id="A0A2U9C2T9"/>
<evidence type="ECO:0000313" key="2">
    <source>
        <dbReference type="EMBL" id="AWP10688.1"/>
    </source>
</evidence>
<dbReference type="STRING" id="52904.ENSSMAP00000033927"/>
<feature type="compositionally biased region" description="Polar residues" evidence="1">
    <location>
        <begin position="42"/>
        <end position="51"/>
    </location>
</feature>
<proteinExistence type="predicted"/>
<sequence length="90" mass="9350">MVHSGSSSPMKTTPTASSQLTVPATAPLLQVAPPLVPPPGDTSGQALTQTPARCLSTDLTSKSDSTADTNPCSRPSQWPYIKQEEDSKGL</sequence>
<gene>
    <name evidence="2" type="ORF">SMAX5B_022301</name>
</gene>
<reference evidence="2 3" key="1">
    <citation type="submission" date="2017-12" db="EMBL/GenBank/DDBJ databases">
        <title>Integrating genomic resources of turbot (Scophthalmus maximus) in depth evaluation of genetic and physical mapping variation across individuals.</title>
        <authorList>
            <person name="Martinez P."/>
        </authorList>
    </citation>
    <scope>NUCLEOTIDE SEQUENCE [LARGE SCALE GENOMIC DNA]</scope>
</reference>
<feature type="compositionally biased region" description="Low complexity" evidence="1">
    <location>
        <begin position="22"/>
        <end position="33"/>
    </location>
</feature>
<accession>A0A2U9C2T9</accession>
<evidence type="ECO:0000313" key="3">
    <source>
        <dbReference type="Proteomes" id="UP000246464"/>
    </source>
</evidence>
<evidence type="ECO:0000256" key="1">
    <source>
        <dbReference type="SAM" id="MobiDB-lite"/>
    </source>
</evidence>
<keyword evidence="3" id="KW-1185">Reference proteome</keyword>
<organism evidence="2 3">
    <name type="scientific">Scophthalmus maximus</name>
    <name type="common">Turbot</name>
    <name type="synonym">Psetta maxima</name>
    <dbReference type="NCBI Taxonomy" id="52904"/>
    <lineage>
        <taxon>Eukaryota</taxon>
        <taxon>Metazoa</taxon>
        <taxon>Chordata</taxon>
        <taxon>Craniata</taxon>
        <taxon>Vertebrata</taxon>
        <taxon>Euteleostomi</taxon>
        <taxon>Actinopterygii</taxon>
        <taxon>Neopterygii</taxon>
        <taxon>Teleostei</taxon>
        <taxon>Neoteleostei</taxon>
        <taxon>Acanthomorphata</taxon>
        <taxon>Carangaria</taxon>
        <taxon>Pleuronectiformes</taxon>
        <taxon>Pleuronectoidei</taxon>
        <taxon>Scophthalmidae</taxon>
        <taxon>Scophthalmus</taxon>
    </lineage>
</organism>
<name>A0A2U9C2T9_SCOMX</name>
<feature type="compositionally biased region" description="Polar residues" evidence="1">
    <location>
        <begin position="1"/>
        <end position="21"/>
    </location>
</feature>
<dbReference type="EMBL" id="CP026254">
    <property type="protein sequence ID" value="AWP10688.1"/>
    <property type="molecule type" value="Genomic_DNA"/>
</dbReference>